<dbReference type="Pfam" id="PF06114">
    <property type="entry name" value="Peptidase_M78"/>
    <property type="match status" value="1"/>
</dbReference>
<evidence type="ECO:0000259" key="1">
    <source>
        <dbReference type="Pfam" id="PF06114"/>
    </source>
</evidence>
<dbReference type="AlphaFoldDB" id="A0A543BK92"/>
<accession>A0A543BK92</accession>
<proteinExistence type="predicted"/>
<feature type="domain" description="IrrE N-terminal-like" evidence="1">
    <location>
        <begin position="9"/>
        <end position="115"/>
    </location>
</feature>
<evidence type="ECO:0000313" key="2">
    <source>
        <dbReference type="EMBL" id="TQL85226.1"/>
    </source>
</evidence>
<dbReference type="InterPro" id="IPR010359">
    <property type="entry name" value="IrrE_HExxH"/>
</dbReference>
<protein>
    <submittedName>
        <fullName evidence="2">Uncharacterized protein DUF955</fullName>
    </submittedName>
</protein>
<reference evidence="2 3" key="1">
    <citation type="submission" date="2019-06" db="EMBL/GenBank/DDBJ databases">
        <title>Sequencing the genomes of 1000 actinobacteria strains.</title>
        <authorList>
            <person name="Klenk H.-P."/>
        </authorList>
    </citation>
    <scope>NUCLEOTIDE SEQUENCE [LARGE SCALE GENOMIC DNA]</scope>
    <source>
        <strain evidence="2 3">DSM 20169</strain>
    </source>
</reference>
<dbReference type="Proteomes" id="UP000317209">
    <property type="component" value="Unassembled WGS sequence"/>
</dbReference>
<organism evidence="2 3">
    <name type="scientific">Microbacterium saperdae</name>
    <dbReference type="NCBI Taxonomy" id="69368"/>
    <lineage>
        <taxon>Bacteria</taxon>
        <taxon>Bacillati</taxon>
        <taxon>Actinomycetota</taxon>
        <taxon>Actinomycetes</taxon>
        <taxon>Micrococcales</taxon>
        <taxon>Microbacteriaceae</taxon>
        <taxon>Microbacterium</taxon>
    </lineage>
</organism>
<dbReference type="OrthoDB" id="9793864at2"/>
<evidence type="ECO:0000313" key="3">
    <source>
        <dbReference type="Proteomes" id="UP000317209"/>
    </source>
</evidence>
<comment type="caution">
    <text evidence="2">The sequence shown here is derived from an EMBL/GenBank/DDBJ whole genome shotgun (WGS) entry which is preliminary data.</text>
</comment>
<dbReference type="EMBL" id="VFOX01000001">
    <property type="protein sequence ID" value="TQL85226.1"/>
    <property type="molecule type" value="Genomic_DNA"/>
</dbReference>
<dbReference type="RefSeq" id="WP_141871196.1">
    <property type="nucleotide sequence ID" value="NZ_VFOX01000001.1"/>
</dbReference>
<name>A0A543BK92_9MICO</name>
<sequence>MDHLLRLVEESGLRLVERPGPTRGGYDHAAMTIRLAPGMSVRTATSVLAHELGHATLGHTVSAHPEARARQERRADEWAARLLISPAAYAAAEAVRGTHRASLAFELGVTVELVDAYRRLLQRIGESVYVAPRMGSGQWAHRVAAD</sequence>
<gene>
    <name evidence="2" type="ORF">FB560_0831</name>
</gene>
<keyword evidence="3" id="KW-1185">Reference proteome</keyword>